<evidence type="ECO:0000256" key="4">
    <source>
        <dbReference type="ARBA" id="ARBA00022989"/>
    </source>
</evidence>
<evidence type="ECO:0000256" key="2">
    <source>
        <dbReference type="ARBA" id="ARBA00006824"/>
    </source>
</evidence>
<dbReference type="PANTHER" id="PTHR11266">
    <property type="entry name" value="PEROXISOMAL MEMBRANE PROTEIN 2, PXMP2 MPV17"/>
    <property type="match status" value="1"/>
</dbReference>
<proteinExistence type="inferred from homology"/>
<dbReference type="GO" id="GO:0016020">
    <property type="term" value="C:membrane"/>
    <property type="evidence" value="ECO:0007669"/>
    <property type="project" value="UniProtKB-SubCell"/>
</dbReference>
<evidence type="ECO:0000256" key="3">
    <source>
        <dbReference type="ARBA" id="ARBA00022692"/>
    </source>
</evidence>
<dbReference type="InParanoid" id="A0A059AM83"/>
<dbReference type="OrthoDB" id="430207at2759"/>
<keyword evidence="3" id="KW-0812">Transmembrane</keyword>
<dbReference type="STRING" id="71139.A0A059AM83"/>
<dbReference type="InterPro" id="IPR007248">
    <property type="entry name" value="Mpv17_PMP22"/>
</dbReference>
<organism evidence="7">
    <name type="scientific">Eucalyptus grandis</name>
    <name type="common">Flooded gum</name>
    <dbReference type="NCBI Taxonomy" id="71139"/>
    <lineage>
        <taxon>Eukaryota</taxon>
        <taxon>Viridiplantae</taxon>
        <taxon>Streptophyta</taxon>
        <taxon>Embryophyta</taxon>
        <taxon>Tracheophyta</taxon>
        <taxon>Spermatophyta</taxon>
        <taxon>Magnoliopsida</taxon>
        <taxon>eudicotyledons</taxon>
        <taxon>Gunneridae</taxon>
        <taxon>Pentapetalae</taxon>
        <taxon>rosids</taxon>
        <taxon>malvids</taxon>
        <taxon>Myrtales</taxon>
        <taxon>Myrtaceae</taxon>
        <taxon>Myrtoideae</taxon>
        <taxon>Eucalypteae</taxon>
        <taxon>Eucalyptus</taxon>
    </lineage>
</organism>
<dbReference type="FunCoup" id="A0A059AM83">
    <property type="interactions" value="290"/>
</dbReference>
<dbReference type="eggNOG" id="KOG1944">
    <property type="taxonomic scope" value="Eukaryota"/>
</dbReference>
<comment type="subcellular location">
    <subcellularLocation>
        <location evidence="1">Membrane</location>
        <topology evidence="1">Multi-pass membrane protein</topology>
    </subcellularLocation>
</comment>
<evidence type="ECO:0000256" key="1">
    <source>
        <dbReference type="ARBA" id="ARBA00004141"/>
    </source>
</evidence>
<evidence type="ECO:0000256" key="6">
    <source>
        <dbReference type="RuleBase" id="RU363053"/>
    </source>
</evidence>
<name>A0A059AM83_EUCGR</name>
<sequence length="272" mass="30422">MASLLRRKNPALLCSLHKQAITHSVAKGYSIPRACRHSPENQTSSARAYFRPRRFPRKAREYHPSPAASFSSSSPASTRVGFVSWYLGMVKSRPVFTKSVTCGLIYTAADLSSQTLAKSSSESYDLVRTLRMAGYGMLILGPSLHFWFNCMSRHFPKQDLASTLKKMVMGETLYGPAMTVVFFCVNAGLQGENGTQIVARLKRDLIPTLVNGFVYWPFCDFITFRFTPVHLQPLVSNSFSYIWTIYLTYMASLQKVDSTAKLTTEAAISPPQ</sequence>
<accession>A0A059AM83</accession>
<reference evidence="7" key="1">
    <citation type="submission" date="2013-07" db="EMBL/GenBank/DDBJ databases">
        <title>The genome of Eucalyptus grandis.</title>
        <authorList>
            <person name="Schmutz J."/>
            <person name="Hayes R."/>
            <person name="Myburg A."/>
            <person name="Tuskan G."/>
            <person name="Grattapaglia D."/>
            <person name="Rokhsar D.S."/>
        </authorList>
    </citation>
    <scope>NUCLEOTIDE SEQUENCE</scope>
    <source>
        <tissue evidence="7">Leaf extractions</tissue>
    </source>
</reference>
<dbReference type="PANTHER" id="PTHR11266:SF18">
    <property type="entry name" value="OS12G0508100 PROTEIN"/>
    <property type="match status" value="1"/>
</dbReference>
<dbReference type="GO" id="GO:0005737">
    <property type="term" value="C:cytoplasm"/>
    <property type="evidence" value="ECO:0000318"/>
    <property type="project" value="GO_Central"/>
</dbReference>
<dbReference type="AlphaFoldDB" id="A0A059AM83"/>
<dbReference type="Pfam" id="PF04117">
    <property type="entry name" value="Mpv17_PMP22"/>
    <property type="match status" value="1"/>
</dbReference>
<protein>
    <submittedName>
        <fullName evidence="7">Uncharacterized protein</fullName>
    </submittedName>
</protein>
<dbReference type="Gramene" id="KCW55117">
    <property type="protein sequence ID" value="KCW55117"/>
    <property type="gene ID" value="EUGRSUZ_I01077"/>
</dbReference>
<keyword evidence="5" id="KW-0472">Membrane</keyword>
<gene>
    <name evidence="7" type="ORF">EUGRSUZ_I01077</name>
</gene>
<comment type="similarity">
    <text evidence="2 6">Belongs to the peroxisomal membrane protein PXMP2/4 family.</text>
</comment>
<dbReference type="KEGG" id="egr:104418674"/>
<dbReference type="OMA" id="AYMKTRH"/>
<keyword evidence="4" id="KW-1133">Transmembrane helix</keyword>
<dbReference type="EMBL" id="KK198761">
    <property type="protein sequence ID" value="KCW55117.1"/>
    <property type="molecule type" value="Genomic_DNA"/>
</dbReference>
<evidence type="ECO:0000256" key="5">
    <source>
        <dbReference type="ARBA" id="ARBA00023136"/>
    </source>
</evidence>
<evidence type="ECO:0000313" key="7">
    <source>
        <dbReference type="EMBL" id="KCW55117.1"/>
    </source>
</evidence>